<name>A0A7Y2M1X1_9MICO</name>
<reference evidence="2 3" key="1">
    <citation type="submission" date="2020-05" db="EMBL/GenBank/DDBJ databases">
        <title>MicrobeNet Type strains.</title>
        <authorList>
            <person name="Nicholson A.C."/>
        </authorList>
    </citation>
    <scope>NUCLEOTIDE SEQUENCE [LARGE SCALE GENOMIC DNA]</scope>
    <source>
        <strain evidence="2 3">JCM 14282</strain>
    </source>
</reference>
<proteinExistence type="predicted"/>
<dbReference type="GO" id="GO:0032259">
    <property type="term" value="P:methylation"/>
    <property type="evidence" value="ECO:0007669"/>
    <property type="project" value="UniProtKB-KW"/>
</dbReference>
<dbReference type="Pfam" id="PF08241">
    <property type="entry name" value="Methyltransf_11"/>
    <property type="match status" value="1"/>
</dbReference>
<dbReference type="InterPro" id="IPR013216">
    <property type="entry name" value="Methyltransf_11"/>
</dbReference>
<dbReference type="GO" id="GO:0008757">
    <property type="term" value="F:S-adenosylmethionine-dependent methyltransferase activity"/>
    <property type="evidence" value="ECO:0007669"/>
    <property type="project" value="InterPro"/>
</dbReference>
<gene>
    <name evidence="2" type="ORF">HLA99_06865</name>
</gene>
<accession>A0A7Y2M1X1</accession>
<evidence type="ECO:0000313" key="2">
    <source>
        <dbReference type="EMBL" id="NNH03573.1"/>
    </source>
</evidence>
<dbReference type="RefSeq" id="WP_167035354.1">
    <property type="nucleotide sequence ID" value="NZ_BAAANA010000002.1"/>
</dbReference>
<evidence type="ECO:0000313" key="3">
    <source>
        <dbReference type="Proteomes" id="UP000543598"/>
    </source>
</evidence>
<protein>
    <submittedName>
        <fullName evidence="2">Methyltransferase domain-containing protein</fullName>
    </submittedName>
</protein>
<sequence>MSFDGVAAESYDRFMGRYSAPLAVLFADWVGISPGDRVLDVGCGPGALTCVLVQRAGAASVAAVDPAEAFVAAVRTRLSGIDARQAYAEALPFPDDAFDATLAELVVHFMTDAAAGVAEMARVTRRGGVVAACVWDFEHDRAPHSPFLRAVREVKGEASAARRAGTRGGDLTRLLTGAGCVDVDETALTVSVDYRGFDEWWSVHTLGIGSSAQQLDGLDANDVERVRVRAREIVGDGTLTVPGTAWAARGRV</sequence>
<dbReference type="InterPro" id="IPR029063">
    <property type="entry name" value="SAM-dependent_MTases_sf"/>
</dbReference>
<dbReference type="PANTHER" id="PTHR42912">
    <property type="entry name" value="METHYLTRANSFERASE"/>
    <property type="match status" value="1"/>
</dbReference>
<dbReference type="Proteomes" id="UP000543598">
    <property type="component" value="Unassembled WGS sequence"/>
</dbReference>
<evidence type="ECO:0000259" key="1">
    <source>
        <dbReference type="Pfam" id="PF08241"/>
    </source>
</evidence>
<dbReference type="Gene3D" id="3.40.50.150">
    <property type="entry name" value="Vaccinia Virus protein VP39"/>
    <property type="match status" value="1"/>
</dbReference>
<keyword evidence="2" id="KW-0489">Methyltransferase</keyword>
<dbReference type="InterPro" id="IPR050508">
    <property type="entry name" value="Methyltransf_Superfamily"/>
</dbReference>
<comment type="caution">
    <text evidence="2">The sequence shown here is derived from an EMBL/GenBank/DDBJ whole genome shotgun (WGS) entry which is preliminary data.</text>
</comment>
<dbReference type="AlphaFoldDB" id="A0A7Y2M1X1"/>
<dbReference type="EMBL" id="JABEMB010000007">
    <property type="protein sequence ID" value="NNH03573.1"/>
    <property type="molecule type" value="Genomic_DNA"/>
</dbReference>
<keyword evidence="2" id="KW-0808">Transferase</keyword>
<dbReference type="CDD" id="cd02440">
    <property type="entry name" value="AdoMet_MTases"/>
    <property type="match status" value="1"/>
</dbReference>
<keyword evidence="3" id="KW-1185">Reference proteome</keyword>
<dbReference type="SUPFAM" id="SSF53335">
    <property type="entry name" value="S-adenosyl-L-methionine-dependent methyltransferases"/>
    <property type="match status" value="1"/>
</dbReference>
<feature type="domain" description="Methyltransferase type 11" evidence="1">
    <location>
        <begin position="39"/>
        <end position="131"/>
    </location>
</feature>
<dbReference type="PANTHER" id="PTHR42912:SF95">
    <property type="entry name" value="METHYLTRANSFERASE TYPE 11 DOMAIN-CONTAINING PROTEIN"/>
    <property type="match status" value="1"/>
</dbReference>
<organism evidence="2 3">
    <name type="scientific">Microbacterium ulmi</name>
    <dbReference type="NCBI Taxonomy" id="179095"/>
    <lineage>
        <taxon>Bacteria</taxon>
        <taxon>Bacillati</taxon>
        <taxon>Actinomycetota</taxon>
        <taxon>Actinomycetes</taxon>
        <taxon>Micrococcales</taxon>
        <taxon>Microbacteriaceae</taxon>
        <taxon>Microbacterium</taxon>
    </lineage>
</organism>